<gene>
    <name evidence="2" type="ORF">GCM10010521_61690</name>
</gene>
<evidence type="ECO:0000313" key="2">
    <source>
        <dbReference type="EMBL" id="GAA2774917.1"/>
    </source>
</evidence>
<sequence>MGPQFVEIAAAMVLTSAFLLPCDDAGIMLFVTTGPVSKKLVPTDHPNSHRHANSRSARDT</sequence>
<keyword evidence="3" id="KW-1185">Reference proteome</keyword>
<organism evidence="2 3">
    <name type="scientific">Streptomyces rameus</name>
    <dbReference type="NCBI Taxonomy" id="68261"/>
    <lineage>
        <taxon>Bacteria</taxon>
        <taxon>Bacillati</taxon>
        <taxon>Actinomycetota</taxon>
        <taxon>Actinomycetes</taxon>
        <taxon>Kitasatosporales</taxon>
        <taxon>Streptomycetaceae</taxon>
        <taxon>Streptomyces</taxon>
    </lineage>
</organism>
<accession>A0ABN3V1L3</accession>
<evidence type="ECO:0000256" key="1">
    <source>
        <dbReference type="SAM" id="MobiDB-lite"/>
    </source>
</evidence>
<protein>
    <submittedName>
        <fullName evidence="2">Uncharacterized protein</fullName>
    </submittedName>
</protein>
<dbReference type="Proteomes" id="UP001500893">
    <property type="component" value="Unassembled WGS sequence"/>
</dbReference>
<dbReference type="EMBL" id="BAAAVM010000119">
    <property type="protein sequence ID" value="GAA2774917.1"/>
    <property type="molecule type" value="Genomic_DNA"/>
</dbReference>
<feature type="region of interest" description="Disordered" evidence="1">
    <location>
        <begin position="39"/>
        <end position="60"/>
    </location>
</feature>
<reference evidence="2 3" key="1">
    <citation type="journal article" date="2019" name="Int. J. Syst. Evol. Microbiol.">
        <title>The Global Catalogue of Microorganisms (GCM) 10K type strain sequencing project: providing services to taxonomists for standard genome sequencing and annotation.</title>
        <authorList>
            <consortium name="The Broad Institute Genomics Platform"/>
            <consortium name="The Broad Institute Genome Sequencing Center for Infectious Disease"/>
            <person name="Wu L."/>
            <person name="Ma J."/>
        </authorList>
    </citation>
    <scope>NUCLEOTIDE SEQUENCE [LARGE SCALE GENOMIC DNA]</scope>
    <source>
        <strain evidence="2 3">JCM 11574</strain>
    </source>
</reference>
<evidence type="ECO:0000313" key="3">
    <source>
        <dbReference type="Proteomes" id="UP001500893"/>
    </source>
</evidence>
<comment type="caution">
    <text evidence="2">The sequence shown here is derived from an EMBL/GenBank/DDBJ whole genome shotgun (WGS) entry which is preliminary data.</text>
</comment>
<name>A0ABN3V1L3_9ACTN</name>
<proteinExistence type="predicted"/>